<reference evidence="2 3" key="1">
    <citation type="journal article" date="2016" name="Mol. Biol. Evol.">
        <title>Comparative Genomics of Early-Diverging Mushroom-Forming Fungi Provides Insights into the Origins of Lignocellulose Decay Capabilities.</title>
        <authorList>
            <person name="Nagy L.G."/>
            <person name="Riley R."/>
            <person name="Tritt A."/>
            <person name="Adam C."/>
            <person name="Daum C."/>
            <person name="Floudas D."/>
            <person name="Sun H."/>
            <person name="Yadav J.S."/>
            <person name="Pangilinan J."/>
            <person name="Larsson K.H."/>
            <person name="Matsuura K."/>
            <person name="Barry K."/>
            <person name="Labutti K."/>
            <person name="Kuo R."/>
            <person name="Ohm R.A."/>
            <person name="Bhattacharya S.S."/>
            <person name="Shirouzu T."/>
            <person name="Yoshinaga Y."/>
            <person name="Martin F.M."/>
            <person name="Grigoriev I.V."/>
            <person name="Hibbett D.S."/>
        </authorList>
    </citation>
    <scope>NUCLEOTIDE SEQUENCE [LARGE SCALE GENOMIC DNA]</scope>
    <source>
        <strain evidence="2 3">CBS 109695</strain>
    </source>
</reference>
<dbReference type="AlphaFoldDB" id="A0A166IIM6"/>
<sequence>MACSAALGRPRPPEAVGGIGHNMGGRQAISQAVDAPLDILEAFLGEQGSEVTMRMTSTERKLIRISAATAFSYLIPSNLLKDPDSKTNFEKNTGTNFLLPSYPTSMFVGKLHDSKCLDLVISLISPGASREPEDSPSPTNPIRGSTSTVITKDIENAIQLELKEQKVQQREALKRTNIPLGVLALAVPWTSPAEPTLPESVNTAASKQPWAYIVDKAVTRKAQEEDKLRLHAFLAISTFVDHGDLRNTIVRRNVPEALVHLVEENSDNMSSAAAQALLHMLGSDDVAEYIVRKDLTTVIIDIALKKDTKLPVSAARILEELAKHDCTRRVIMESGVPKIV</sequence>
<dbReference type="InterPro" id="IPR016024">
    <property type="entry name" value="ARM-type_fold"/>
</dbReference>
<dbReference type="SUPFAM" id="SSF48371">
    <property type="entry name" value="ARM repeat"/>
    <property type="match status" value="1"/>
</dbReference>
<protein>
    <recommendedName>
        <fullName evidence="4">ARM repeat-containing protein</fullName>
    </recommendedName>
</protein>
<evidence type="ECO:0000256" key="1">
    <source>
        <dbReference type="SAM" id="MobiDB-lite"/>
    </source>
</evidence>
<feature type="region of interest" description="Disordered" evidence="1">
    <location>
        <begin position="127"/>
        <end position="146"/>
    </location>
</feature>
<organism evidence="2 3">
    <name type="scientific">Athelia psychrophila</name>
    <dbReference type="NCBI Taxonomy" id="1759441"/>
    <lineage>
        <taxon>Eukaryota</taxon>
        <taxon>Fungi</taxon>
        <taxon>Dikarya</taxon>
        <taxon>Basidiomycota</taxon>
        <taxon>Agaricomycotina</taxon>
        <taxon>Agaricomycetes</taxon>
        <taxon>Agaricomycetidae</taxon>
        <taxon>Atheliales</taxon>
        <taxon>Atheliaceae</taxon>
        <taxon>Athelia</taxon>
    </lineage>
</organism>
<evidence type="ECO:0008006" key="4">
    <source>
        <dbReference type="Google" id="ProtNLM"/>
    </source>
</evidence>
<accession>A0A166IIM6</accession>
<evidence type="ECO:0000313" key="3">
    <source>
        <dbReference type="Proteomes" id="UP000076532"/>
    </source>
</evidence>
<dbReference type="Proteomes" id="UP000076532">
    <property type="component" value="Unassembled WGS sequence"/>
</dbReference>
<gene>
    <name evidence="2" type="ORF">FIBSPDRAFT_555794</name>
</gene>
<dbReference type="Gene3D" id="1.25.10.10">
    <property type="entry name" value="Leucine-rich Repeat Variant"/>
    <property type="match status" value="1"/>
</dbReference>
<keyword evidence="3" id="KW-1185">Reference proteome</keyword>
<name>A0A166IIM6_9AGAM</name>
<dbReference type="InterPro" id="IPR011989">
    <property type="entry name" value="ARM-like"/>
</dbReference>
<proteinExistence type="predicted"/>
<evidence type="ECO:0000313" key="2">
    <source>
        <dbReference type="EMBL" id="KZP19864.1"/>
    </source>
</evidence>
<dbReference type="EMBL" id="KV417560">
    <property type="protein sequence ID" value="KZP19864.1"/>
    <property type="molecule type" value="Genomic_DNA"/>
</dbReference>
<feature type="compositionally biased region" description="Polar residues" evidence="1">
    <location>
        <begin position="136"/>
        <end position="146"/>
    </location>
</feature>